<dbReference type="GO" id="GO:0004867">
    <property type="term" value="F:serine-type endopeptidase inhibitor activity"/>
    <property type="evidence" value="ECO:0007669"/>
    <property type="project" value="InterPro"/>
</dbReference>
<name>A0A6A5EMS1_PERFL</name>
<dbReference type="InterPro" id="IPR042185">
    <property type="entry name" value="Serpin_sf_2"/>
</dbReference>
<gene>
    <name evidence="12" type="ORF">PFLUV_G00184040</name>
</gene>
<evidence type="ECO:0000256" key="8">
    <source>
        <dbReference type="ARBA" id="ARBA00042967"/>
    </source>
</evidence>
<dbReference type="InterPro" id="IPR023795">
    <property type="entry name" value="Serpin_CS"/>
</dbReference>
<dbReference type="Gene3D" id="3.30.497.10">
    <property type="entry name" value="Antithrombin, subunit I, domain 2"/>
    <property type="match status" value="1"/>
</dbReference>
<evidence type="ECO:0000256" key="2">
    <source>
        <dbReference type="ARBA" id="ARBA00009500"/>
    </source>
</evidence>
<dbReference type="PANTHER" id="PTHR11461:SF375">
    <property type="entry name" value="THYROXINE-BINDING GLOBULIN"/>
    <property type="match status" value="1"/>
</dbReference>
<dbReference type="SMART" id="SM00093">
    <property type="entry name" value="SERPIN"/>
    <property type="match status" value="1"/>
</dbReference>
<dbReference type="Pfam" id="PF00079">
    <property type="entry name" value="Serpin"/>
    <property type="match status" value="1"/>
</dbReference>
<organism evidence="12 13">
    <name type="scientific">Perca fluviatilis</name>
    <name type="common">European perch</name>
    <dbReference type="NCBI Taxonomy" id="8168"/>
    <lineage>
        <taxon>Eukaryota</taxon>
        <taxon>Metazoa</taxon>
        <taxon>Chordata</taxon>
        <taxon>Craniata</taxon>
        <taxon>Vertebrata</taxon>
        <taxon>Euteleostomi</taxon>
        <taxon>Actinopterygii</taxon>
        <taxon>Neopterygii</taxon>
        <taxon>Teleostei</taxon>
        <taxon>Neoteleostei</taxon>
        <taxon>Acanthomorphata</taxon>
        <taxon>Eupercaria</taxon>
        <taxon>Perciformes</taxon>
        <taxon>Percoidei</taxon>
        <taxon>Percidae</taxon>
        <taxon>Percinae</taxon>
        <taxon>Perca</taxon>
    </lineage>
</organism>
<evidence type="ECO:0000256" key="9">
    <source>
        <dbReference type="ARBA" id="ARBA00043177"/>
    </source>
</evidence>
<evidence type="ECO:0000256" key="3">
    <source>
        <dbReference type="ARBA" id="ARBA00022525"/>
    </source>
</evidence>
<feature type="domain" description="Serpin" evidence="11">
    <location>
        <begin position="87"/>
        <end position="445"/>
    </location>
</feature>
<evidence type="ECO:0000256" key="10">
    <source>
        <dbReference type="RuleBase" id="RU000411"/>
    </source>
</evidence>
<dbReference type="Gene3D" id="2.30.39.10">
    <property type="entry name" value="Alpha-1-antitrypsin, domain 1"/>
    <property type="match status" value="1"/>
</dbReference>
<keyword evidence="13" id="KW-1185">Reference proteome</keyword>
<dbReference type="PROSITE" id="PS00284">
    <property type="entry name" value="SERPIN"/>
    <property type="match status" value="1"/>
</dbReference>
<dbReference type="FunFam" id="2.10.310.10:FF:000001">
    <property type="entry name" value="Serpin family A member 1"/>
    <property type="match status" value="1"/>
</dbReference>
<evidence type="ECO:0000256" key="7">
    <source>
        <dbReference type="ARBA" id="ARBA00039512"/>
    </source>
</evidence>
<comment type="function">
    <text evidence="6">Major thyroid hormone transport protein in serum.</text>
</comment>
<dbReference type="Proteomes" id="UP000465112">
    <property type="component" value="Chromosome 15"/>
</dbReference>
<evidence type="ECO:0000256" key="1">
    <source>
        <dbReference type="ARBA" id="ARBA00004613"/>
    </source>
</evidence>
<dbReference type="InterPro" id="IPR023796">
    <property type="entry name" value="Serpin_dom"/>
</dbReference>
<proteinExistence type="inferred from homology"/>
<dbReference type="PANTHER" id="PTHR11461">
    <property type="entry name" value="SERINE PROTEASE INHIBITOR, SERPIN"/>
    <property type="match status" value="1"/>
</dbReference>
<accession>A0A6A5EMS1</accession>
<dbReference type="SUPFAM" id="SSF56574">
    <property type="entry name" value="Serpins"/>
    <property type="match status" value="1"/>
</dbReference>
<keyword evidence="4" id="KW-0732">Signal</keyword>
<dbReference type="InterPro" id="IPR000215">
    <property type="entry name" value="Serpin_fam"/>
</dbReference>
<evidence type="ECO:0000256" key="4">
    <source>
        <dbReference type="ARBA" id="ARBA00022729"/>
    </source>
</evidence>
<dbReference type="InterPro" id="IPR036186">
    <property type="entry name" value="Serpin_sf"/>
</dbReference>
<keyword evidence="5" id="KW-0325">Glycoprotein</keyword>
<evidence type="ECO:0000259" key="11">
    <source>
        <dbReference type="SMART" id="SM00093"/>
    </source>
</evidence>
<protein>
    <recommendedName>
        <fullName evidence="7">Thyroxine-binding globulin</fullName>
    </recommendedName>
    <alternativeName>
        <fullName evidence="9">Serpin A7</fullName>
    </alternativeName>
    <alternativeName>
        <fullName evidence="8">T4-binding globulin</fullName>
    </alternativeName>
</protein>
<evidence type="ECO:0000256" key="5">
    <source>
        <dbReference type="ARBA" id="ARBA00023180"/>
    </source>
</evidence>
<comment type="subcellular location">
    <subcellularLocation>
        <location evidence="1">Secreted</location>
    </subcellularLocation>
</comment>
<dbReference type="GO" id="GO:0005615">
    <property type="term" value="C:extracellular space"/>
    <property type="evidence" value="ECO:0007669"/>
    <property type="project" value="InterPro"/>
</dbReference>
<comment type="similarity">
    <text evidence="2 10">Belongs to the serpin family.</text>
</comment>
<keyword evidence="3" id="KW-0964">Secreted</keyword>
<dbReference type="Gene3D" id="2.10.310.10">
    <property type="entry name" value="Serpins superfamily"/>
    <property type="match status" value="1"/>
</dbReference>
<dbReference type="EMBL" id="VHII01000015">
    <property type="protein sequence ID" value="KAF1380175.1"/>
    <property type="molecule type" value="Genomic_DNA"/>
</dbReference>
<sequence>MARVFIRCSLRLTQITSVLLCLRFDQEKITMMMRAAVGLCVLSAVICVGRGHHHLGHSVDKTVQDTVADGSANSVSLVNEANKEFSFRLYRKLAAHASSQAKNIFFSPASVSTALAALSVGAQGETHRQLFSGLGFNGSLLTQTDVAQAFQMFLQRANNTSQEDANEGTAVFVDNNFKPKPEFLQTLKQSYFADGFNVDFAKTKESADTINKYVEEKTNGKIDKLVELLDPNTVMCLISYIYYKGKWATQFDPRLTKQGDFNVDENTKVPAVMMNREDRFHTYHDHELKTTVLQLPFNSSYSMLLMLPDVMATLENAISPNHVTKWLKAMGRSNHDVYIPKFSIKTSYNLNDVLAGMGMTDMFSGGANLRGISEEHGLAVSDIVHQATLDVDEAGAEASAVTGIFVGFSAVLDPVPVLKFNRPFMVIITERNTEKILFMGKIINPTV</sequence>
<evidence type="ECO:0000313" key="12">
    <source>
        <dbReference type="EMBL" id="KAF1380175.1"/>
    </source>
</evidence>
<evidence type="ECO:0000256" key="6">
    <source>
        <dbReference type="ARBA" id="ARBA00037352"/>
    </source>
</evidence>
<dbReference type="FunFam" id="3.30.497.10:FF:000001">
    <property type="entry name" value="Serine protease inhibitor"/>
    <property type="match status" value="1"/>
</dbReference>
<comment type="caution">
    <text evidence="12">The sequence shown here is derived from an EMBL/GenBank/DDBJ whole genome shotgun (WGS) entry which is preliminary data.</text>
</comment>
<dbReference type="InterPro" id="IPR042178">
    <property type="entry name" value="Serpin_sf_1"/>
</dbReference>
<dbReference type="AlphaFoldDB" id="A0A6A5EMS1"/>
<evidence type="ECO:0000313" key="13">
    <source>
        <dbReference type="Proteomes" id="UP000465112"/>
    </source>
</evidence>
<reference evidence="12 13" key="1">
    <citation type="submission" date="2019-06" db="EMBL/GenBank/DDBJ databases">
        <title>A chromosome-scale genome assembly of the European perch, Perca fluviatilis.</title>
        <authorList>
            <person name="Roques C."/>
            <person name="Zahm M."/>
            <person name="Cabau C."/>
            <person name="Klopp C."/>
            <person name="Bouchez O."/>
            <person name="Donnadieu C."/>
            <person name="Kuhl H."/>
            <person name="Gislard M."/>
            <person name="Guendouz S."/>
            <person name="Journot L."/>
            <person name="Haffray P."/>
            <person name="Bestin A."/>
            <person name="Morvezen R."/>
            <person name="Feron R."/>
            <person name="Wen M."/>
            <person name="Jouanno E."/>
            <person name="Herpin A."/>
            <person name="Schartl M."/>
            <person name="Postlethwait J."/>
            <person name="Schaerlinger B."/>
            <person name="Chardard D."/>
            <person name="Lecocq T."/>
            <person name="Poncet C."/>
            <person name="Jaffrelo L."/>
            <person name="Lampietro C."/>
            <person name="Guiguen Y."/>
        </authorList>
    </citation>
    <scope>NUCLEOTIDE SEQUENCE [LARGE SCALE GENOMIC DNA]</scope>
    <source>
        <tissue evidence="12">Blood</tissue>
    </source>
</reference>
<dbReference type="FunFam" id="2.30.39.10:FF:000003">
    <property type="entry name" value="alpha-1-antitrypsin isoform X1"/>
    <property type="match status" value="1"/>
</dbReference>